<gene>
    <name evidence="2" type="primary">phsC_1</name>
    <name evidence="2" type="ORF">NCTC12420_01840</name>
</gene>
<keyword evidence="1" id="KW-0472">Membrane</keyword>
<organism evidence="2 3">
    <name type="scientific">Salmonella enterica subsp. indica</name>
    <dbReference type="NCBI Taxonomy" id="59207"/>
    <lineage>
        <taxon>Bacteria</taxon>
        <taxon>Pseudomonadati</taxon>
        <taxon>Pseudomonadota</taxon>
        <taxon>Gammaproteobacteria</taxon>
        <taxon>Enterobacterales</taxon>
        <taxon>Enterobacteriaceae</taxon>
        <taxon>Salmonella</taxon>
    </lineage>
</organism>
<keyword evidence="1" id="KW-0812">Transmembrane</keyword>
<evidence type="ECO:0000313" key="3">
    <source>
        <dbReference type="Proteomes" id="UP000254220"/>
    </source>
</evidence>
<sequence>MNTIWGAELHYAPDYWPLWLIYAGVVVLLMLVGLVIHALLRRMLAPKNGGRRRAS</sequence>
<dbReference type="Proteomes" id="UP000254220">
    <property type="component" value="Unassembled WGS sequence"/>
</dbReference>
<reference evidence="2 3" key="1">
    <citation type="submission" date="2018-06" db="EMBL/GenBank/DDBJ databases">
        <authorList>
            <consortium name="Pathogen Informatics"/>
            <person name="Doyle S."/>
        </authorList>
    </citation>
    <scope>NUCLEOTIDE SEQUENCE [LARGE SCALE GENOMIC DNA]</scope>
    <source>
        <strain evidence="2 3">NCTC12420</strain>
    </source>
</reference>
<dbReference type="EMBL" id="UGYB01000001">
    <property type="protein sequence ID" value="SUI02103.1"/>
    <property type="molecule type" value="Genomic_DNA"/>
</dbReference>
<proteinExistence type="predicted"/>
<feature type="transmembrane region" description="Helical" evidence="1">
    <location>
        <begin position="20"/>
        <end position="40"/>
    </location>
</feature>
<evidence type="ECO:0000313" key="2">
    <source>
        <dbReference type="EMBL" id="SUI02103.1"/>
    </source>
</evidence>
<keyword evidence="1" id="KW-1133">Transmembrane helix</keyword>
<protein>
    <submittedName>
        <fullName evidence="2">Thiosulfate reductase cytochrome b subunit</fullName>
    </submittedName>
</protein>
<dbReference type="AlphaFoldDB" id="A0A379XNL8"/>
<name>A0A379XNL8_SALER</name>
<evidence type="ECO:0000256" key="1">
    <source>
        <dbReference type="SAM" id="Phobius"/>
    </source>
</evidence>
<accession>A0A379XNL8</accession>